<dbReference type="EMBL" id="CAXLJM020000023">
    <property type="protein sequence ID" value="CAL8089119.1"/>
    <property type="molecule type" value="Genomic_DNA"/>
</dbReference>
<keyword evidence="3" id="KW-1185">Reference proteome</keyword>
<comment type="caution">
    <text evidence="2">The sequence shown here is derived from an EMBL/GenBank/DDBJ whole genome shotgun (WGS) entry which is preliminary data.</text>
</comment>
<dbReference type="Proteomes" id="UP001642540">
    <property type="component" value="Unassembled WGS sequence"/>
</dbReference>
<feature type="signal peptide" evidence="1">
    <location>
        <begin position="1"/>
        <end position="21"/>
    </location>
</feature>
<organism evidence="2 3">
    <name type="scientific">Orchesella dallaii</name>
    <dbReference type="NCBI Taxonomy" id="48710"/>
    <lineage>
        <taxon>Eukaryota</taxon>
        <taxon>Metazoa</taxon>
        <taxon>Ecdysozoa</taxon>
        <taxon>Arthropoda</taxon>
        <taxon>Hexapoda</taxon>
        <taxon>Collembola</taxon>
        <taxon>Entomobryomorpha</taxon>
        <taxon>Entomobryoidea</taxon>
        <taxon>Orchesellidae</taxon>
        <taxon>Orchesellinae</taxon>
        <taxon>Orchesella</taxon>
    </lineage>
</organism>
<evidence type="ECO:0000313" key="2">
    <source>
        <dbReference type="EMBL" id="CAL8089119.1"/>
    </source>
</evidence>
<protein>
    <submittedName>
        <fullName evidence="2">Uncharacterized protein</fullName>
    </submittedName>
</protein>
<gene>
    <name evidence="2" type="ORF">ODALV1_LOCUS7268</name>
</gene>
<feature type="chain" id="PRO_5047005674" evidence="1">
    <location>
        <begin position="22"/>
        <end position="142"/>
    </location>
</feature>
<evidence type="ECO:0000313" key="3">
    <source>
        <dbReference type="Proteomes" id="UP001642540"/>
    </source>
</evidence>
<evidence type="ECO:0000256" key="1">
    <source>
        <dbReference type="SAM" id="SignalP"/>
    </source>
</evidence>
<keyword evidence="1" id="KW-0732">Signal</keyword>
<accession>A0ABP1Q8Y3</accession>
<name>A0ABP1Q8Y3_9HEXA</name>
<proteinExistence type="predicted"/>
<sequence>MKANCTAPLLLVVVAVSVVLAYPSSEHGHHDQIAEENKVSIRTRRGSMDGIFDSIAQGVEDGLQGITTVTTSIKKAFESVFSDNNKNAVTDGFNKFTQGIKNAFNGFFGVGGEKVKKGFKKIEEAVKKGTSPSGEVPAGETT</sequence>
<reference evidence="2 3" key="1">
    <citation type="submission" date="2024-08" db="EMBL/GenBank/DDBJ databases">
        <authorList>
            <person name="Cucini C."/>
            <person name="Frati F."/>
        </authorList>
    </citation>
    <scope>NUCLEOTIDE SEQUENCE [LARGE SCALE GENOMIC DNA]</scope>
</reference>